<dbReference type="GO" id="GO:0009289">
    <property type="term" value="C:pilus"/>
    <property type="evidence" value="ECO:0007669"/>
    <property type="project" value="InterPro"/>
</dbReference>
<dbReference type="EMBL" id="JAEPBH010000008">
    <property type="protein sequence ID" value="MBK4714646.1"/>
    <property type="molecule type" value="Genomic_DNA"/>
</dbReference>
<dbReference type="Proteomes" id="UP000659047">
    <property type="component" value="Unassembled WGS sequence"/>
</dbReference>
<feature type="signal peptide" evidence="1">
    <location>
        <begin position="1"/>
        <end position="23"/>
    </location>
</feature>
<evidence type="ECO:0000313" key="4">
    <source>
        <dbReference type="Proteomes" id="UP000659047"/>
    </source>
</evidence>
<dbReference type="InterPro" id="IPR036937">
    <property type="entry name" value="Adhesion_dom_fimbrial_sf"/>
</dbReference>
<gene>
    <name evidence="3" type="ORF">JJB97_04720</name>
</gene>
<proteinExistence type="predicted"/>
<sequence length="162" mass="17318">MATISLRLALLLIGGLFYSCLHAQENMQFTGTLIEPPPCTINQGKMIDVSFGEHVAIAKVDGAHYQQTIDYQLTCNANAAKTGLTLTLRGTASAFDAAAVQTTKPGLGIRLILGERPFTLNTPFTVDMARLPALFAVPVSEKGATLTEGQFDATATLLAEYR</sequence>
<evidence type="ECO:0000256" key="1">
    <source>
        <dbReference type="SAM" id="SignalP"/>
    </source>
</evidence>
<dbReference type="PANTHER" id="PTHR33420:SF33">
    <property type="entry name" value="MINOR FIMBRIAL SUBUNIT"/>
    <property type="match status" value="1"/>
</dbReference>
<dbReference type="PANTHER" id="PTHR33420">
    <property type="entry name" value="FIMBRIAL SUBUNIT ELFA-RELATED"/>
    <property type="match status" value="1"/>
</dbReference>
<dbReference type="AlphaFoldDB" id="A0A8K0XW32"/>
<name>A0A8K0XW32_9ENTR</name>
<dbReference type="Pfam" id="PF00419">
    <property type="entry name" value="Fimbrial"/>
    <property type="match status" value="1"/>
</dbReference>
<evidence type="ECO:0000313" key="3">
    <source>
        <dbReference type="EMBL" id="MBK4714646.1"/>
    </source>
</evidence>
<dbReference type="InterPro" id="IPR000259">
    <property type="entry name" value="Adhesion_dom_fimbrial"/>
</dbReference>
<dbReference type="InterPro" id="IPR050263">
    <property type="entry name" value="Bact_Fimbrial_Adh_Pro"/>
</dbReference>
<organism evidence="3 4">
    <name type="scientific">Tenebrionibacter intestinalis</name>
    <dbReference type="NCBI Taxonomy" id="2799638"/>
    <lineage>
        <taxon>Bacteria</taxon>
        <taxon>Pseudomonadati</taxon>
        <taxon>Pseudomonadota</taxon>
        <taxon>Gammaproteobacteria</taxon>
        <taxon>Enterobacterales</taxon>
        <taxon>Enterobacteriaceae</taxon>
        <taxon>Tenebrionibacter/Tenebrionicola group</taxon>
        <taxon>Tenebrionibacter</taxon>
    </lineage>
</organism>
<accession>A0A8K0XW32</accession>
<dbReference type="PROSITE" id="PS51257">
    <property type="entry name" value="PROKAR_LIPOPROTEIN"/>
    <property type="match status" value="1"/>
</dbReference>
<dbReference type="RefSeq" id="WP_238712829.1">
    <property type="nucleotide sequence ID" value="NZ_JAEPBH010000008.1"/>
</dbReference>
<protein>
    <submittedName>
        <fullName evidence="3">Fimbrial protein</fullName>
    </submittedName>
</protein>
<keyword evidence="1" id="KW-0732">Signal</keyword>
<dbReference type="InterPro" id="IPR008966">
    <property type="entry name" value="Adhesion_dom_sf"/>
</dbReference>
<reference evidence="3" key="1">
    <citation type="submission" date="2021-01" db="EMBL/GenBank/DDBJ databases">
        <title>Intestinitalea alba gen. nov., sp. nov., a novel genus of the family Enterobacteriaceae, isolated from the gut of the plastic-eating mealworm Tenebrio molitor L.</title>
        <authorList>
            <person name="Yang Y."/>
        </authorList>
    </citation>
    <scope>NUCLEOTIDE SEQUENCE</scope>
    <source>
        <strain evidence="3">BIT-L3</strain>
    </source>
</reference>
<keyword evidence="4" id="KW-1185">Reference proteome</keyword>
<dbReference type="SUPFAM" id="SSF49401">
    <property type="entry name" value="Bacterial adhesins"/>
    <property type="match status" value="1"/>
</dbReference>
<feature type="domain" description="Fimbrial-type adhesion" evidence="2">
    <location>
        <begin position="28"/>
        <end position="161"/>
    </location>
</feature>
<dbReference type="GO" id="GO:0043709">
    <property type="term" value="P:cell adhesion involved in single-species biofilm formation"/>
    <property type="evidence" value="ECO:0007669"/>
    <property type="project" value="TreeGrafter"/>
</dbReference>
<comment type="caution">
    <text evidence="3">The sequence shown here is derived from an EMBL/GenBank/DDBJ whole genome shotgun (WGS) entry which is preliminary data.</text>
</comment>
<feature type="chain" id="PRO_5035448437" evidence="1">
    <location>
        <begin position="24"/>
        <end position="162"/>
    </location>
</feature>
<dbReference type="Gene3D" id="2.60.40.1090">
    <property type="entry name" value="Fimbrial-type adhesion domain"/>
    <property type="match status" value="1"/>
</dbReference>
<evidence type="ECO:0000259" key="2">
    <source>
        <dbReference type="Pfam" id="PF00419"/>
    </source>
</evidence>